<feature type="region of interest" description="Disordered" evidence="1">
    <location>
        <begin position="42"/>
        <end position="104"/>
    </location>
</feature>
<sequence length="178" mass="19078">MRLESVKNTPRIVIYLGLVGLLLILLAISGSFDNQNINKKASATKVQGTQTQTSDELKTENDVDNDQESSDEASSSNTSNQNSNSTKVNISVSTNSTNGETTGSAEITVTTNGETQDFSEALGECLTAGKIKVSTENSKIKCKSDDGKLSVYLGSRSRQSTKNESSSEINVEETNKVR</sequence>
<keyword evidence="2" id="KW-0472">Membrane</keyword>
<evidence type="ECO:0000313" key="4">
    <source>
        <dbReference type="Proteomes" id="UP000176389"/>
    </source>
</evidence>
<proteinExistence type="predicted"/>
<dbReference type="STRING" id="1802596.A2Z11_01510"/>
<dbReference type="EMBL" id="MHCS01000009">
    <property type="protein sequence ID" value="OGY26840.1"/>
    <property type="molecule type" value="Genomic_DNA"/>
</dbReference>
<feature type="compositionally biased region" description="Low complexity" evidence="1">
    <location>
        <begin position="72"/>
        <end position="104"/>
    </location>
</feature>
<name>A0A1G1WHC4_9BACT</name>
<reference evidence="3 4" key="1">
    <citation type="journal article" date="2016" name="Nat. Commun.">
        <title>Thousands of microbial genomes shed light on interconnected biogeochemical processes in an aquifer system.</title>
        <authorList>
            <person name="Anantharaman K."/>
            <person name="Brown C.T."/>
            <person name="Hug L.A."/>
            <person name="Sharon I."/>
            <person name="Castelle C.J."/>
            <person name="Probst A.J."/>
            <person name="Thomas B.C."/>
            <person name="Singh A."/>
            <person name="Wilkins M.J."/>
            <person name="Karaoz U."/>
            <person name="Brodie E.L."/>
            <person name="Williams K.H."/>
            <person name="Hubbard S.S."/>
            <person name="Banfield J.F."/>
        </authorList>
    </citation>
    <scope>NUCLEOTIDE SEQUENCE [LARGE SCALE GENOMIC DNA]</scope>
</reference>
<feature type="compositionally biased region" description="Polar residues" evidence="1">
    <location>
        <begin position="42"/>
        <end position="54"/>
    </location>
</feature>
<dbReference type="Proteomes" id="UP000176389">
    <property type="component" value="Unassembled WGS sequence"/>
</dbReference>
<evidence type="ECO:0000256" key="1">
    <source>
        <dbReference type="SAM" id="MobiDB-lite"/>
    </source>
</evidence>
<feature type="compositionally biased region" description="Acidic residues" evidence="1">
    <location>
        <begin position="62"/>
        <end position="71"/>
    </location>
</feature>
<evidence type="ECO:0000256" key="2">
    <source>
        <dbReference type="SAM" id="Phobius"/>
    </source>
</evidence>
<feature type="transmembrane region" description="Helical" evidence="2">
    <location>
        <begin position="12"/>
        <end position="32"/>
    </location>
</feature>
<dbReference type="AlphaFoldDB" id="A0A1G1WHC4"/>
<keyword evidence="2" id="KW-1133">Transmembrane helix</keyword>
<organism evidence="3 4">
    <name type="scientific">Candidatus Woykebacteria bacterium RBG_16_43_9</name>
    <dbReference type="NCBI Taxonomy" id="1802596"/>
    <lineage>
        <taxon>Bacteria</taxon>
        <taxon>Candidatus Woykeibacteriota</taxon>
    </lineage>
</organism>
<feature type="compositionally biased region" description="Polar residues" evidence="1">
    <location>
        <begin position="156"/>
        <end position="169"/>
    </location>
</feature>
<feature type="region of interest" description="Disordered" evidence="1">
    <location>
        <begin position="153"/>
        <end position="178"/>
    </location>
</feature>
<protein>
    <submittedName>
        <fullName evidence="3">Uncharacterized protein</fullName>
    </submittedName>
</protein>
<evidence type="ECO:0000313" key="3">
    <source>
        <dbReference type="EMBL" id="OGY26840.1"/>
    </source>
</evidence>
<accession>A0A1G1WHC4</accession>
<gene>
    <name evidence="3" type="ORF">A2Z11_01510</name>
</gene>
<comment type="caution">
    <text evidence="3">The sequence shown here is derived from an EMBL/GenBank/DDBJ whole genome shotgun (WGS) entry which is preliminary data.</text>
</comment>
<keyword evidence="2" id="KW-0812">Transmembrane</keyword>